<dbReference type="InterPro" id="IPR050280">
    <property type="entry name" value="OMP_Chaperone_SurA"/>
</dbReference>
<dbReference type="PROSITE" id="PS50198">
    <property type="entry name" value="PPIC_PPIASE_2"/>
    <property type="match status" value="1"/>
</dbReference>
<evidence type="ECO:0000259" key="7">
    <source>
        <dbReference type="PROSITE" id="PS50198"/>
    </source>
</evidence>
<dbReference type="Proteomes" id="UP001205601">
    <property type="component" value="Unassembled WGS sequence"/>
</dbReference>
<dbReference type="PANTHER" id="PTHR47637">
    <property type="entry name" value="CHAPERONE SURA"/>
    <property type="match status" value="1"/>
</dbReference>
<keyword evidence="2 6" id="KW-0732">Signal</keyword>
<feature type="chain" id="PRO_5045642221" description="Parvulin-like PPIase" evidence="6">
    <location>
        <begin position="22"/>
        <end position="431"/>
    </location>
</feature>
<gene>
    <name evidence="8" type="ORF">N5I32_03845</name>
</gene>
<evidence type="ECO:0000256" key="5">
    <source>
        <dbReference type="PROSITE-ProRule" id="PRU00278"/>
    </source>
</evidence>
<evidence type="ECO:0000313" key="9">
    <source>
        <dbReference type="Proteomes" id="UP001205601"/>
    </source>
</evidence>
<keyword evidence="9" id="KW-1185">Reference proteome</keyword>
<dbReference type="SUPFAM" id="SSF109998">
    <property type="entry name" value="Triger factor/SurA peptide-binding domain-like"/>
    <property type="match status" value="1"/>
</dbReference>
<dbReference type="Pfam" id="PF00639">
    <property type="entry name" value="Rotamase"/>
    <property type="match status" value="1"/>
</dbReference>
<comment type="caution">
    <text evidence="8">The sequence shown here is derived from an EMBL/GenBank/DDBJ whole genome shotgun (WGS) entry which is preliminary data.</text>
</comment>
<dbReference type="GO" id="GO:0003755">
    <property type="term" value="F:peptidyl-prolyl cis-trans isomerase activity"/>
    <property type="evidence" value="ECO:0007669"/>
    <property type="project" value="UniProtKB-EC"/>
</dbReference>
<evidence type="ECO:0000256" key="3">
    <source>
        <dbReference type="ARBA" id="ARBA00030642"/>
    </source>
</evidence>
<organism evidence="8 9">
    <name type="scientific">Albidovulum sediminis</name>
    <dbReference type="NCBI Taxonomy" id="3066345"/>
    <lineage>
        <taxon>Bacteria</taxon>
        <taxon>Pseudomonadati</taxon>
        <taxon>Pseudomonadota</taxon>
        <taxon>Alphaproteobacteria</taxon>
        <taxon>Rhodobacterales</taxon>
        <taxon>Paracoccaceae</taxon>
        <taxon>Albidovulum</taxon>
    </lineage>
</organism>
<dbReference type="PROSITE" id="PS01096">
    <property type="entry name" value="PPIC_PPIASE_1"/>
    <property type="match status" value="1"/>
</dbReference>
<feature type="signal peptide" evidence="6">
    <location>
        <begin position="1"/>
        <end position="21"/>
    </location>
</feature>
<dbReference type="EMBL" id="JAOCQF010000001">
    <property type="protein sequence ID" value="MCT8328644.1"/>
    <property type="molecule type" value="Genomic_DNA"/>
</dbReference>
<evidence type="ECO:0000313" key="8">
    <source>
        <dbReference type="EMBL" id="MCT8328644.1"/>
    </source>
</evidence>
<dbReference type="InterPro" id="IPR046357">
    <property type="entry name" value="PPIase_dom_sf"/>
</dbReference>
<dbReference type="InterPro" id="IPR027304">
    <property type="entry name" value="Trigger_fact/SurA_dom_sf"/>
</dbReference>
<dbReference type="RefSeq" id="WP_261494069.1">
    <property type="nucleotide sequence ID" value="NZ_JAOCQF010000001.1"/>
</dbReference>
<dbReference type="Gene3D" id="3.10.50.40">
    <property type="match status" value="1"/>
</dbReference>
<dbReference type="PANTHER" id="PTHR47637:SF1">
    <property type="entry name" value="CHAPERONE SURA"/>
    <property type="match status" value="1"/>
</dbReference>
<dbReference type="InterPro" id="IPR000297">
    <property type="entry name" value="PPIase_PpiC"/>
</dbReference>
<name>A0ABT2NI92_9RHOB</name>
<dbReference type="SUPFAM" id="SSF54534">
    <property type="entry name" value="FKBP-like"/>
    <property type="match status" value="1"/>
</dbReference>
<protein>
    <recommendedName>
        <fullName evidence="1">Parvulin-like PPIase</fullName>
    </recommendedName>
    <alternativeName>
        <fullName evidence="3">Peptidyl-prolyl cis-trans isomerase plp</fullName>
    </alternativeName>
    <alternativeName>
        <fullName evidence="4">Rotamase plp</fullName>
    </alternativeName>
</protein>
<accession>A0ABT2NI92</accession>
<keyword evidence="5" id="KW-0697">Rotamase</keyword>
<evidence type="ECO:0000256" key="4">
    <source>
        <dbReference type="ARBA" id="ARBA00031484"/>
    </source>
</evidence>
<feature type="domain" description="PpiC" evidence="7">
    <location>
        <begin position="161"/>
        <end position="258"/>
    </location>
</feature>
<evidence type="ECO:0000256" key="2">
    <source>
        <dbReference type="ARBA" id="ARBA00022729"/>
    </source>
</evidence>
<dbReference type="Gene3D" id="1.10.4030.10">
    <property type="entry name" value="Porin chaperone SurA, peptide-binding domain"/>
    <property type="match status" value="1"/>
</dbReference>
<sequence>MRVIPLLIGLALTLLAPVAQAQGGFEPVLTVNGRVITGYELEQRILFLDILRVPGDHAADAERGLIEDRLRLDAAKREGITITPEQLTAGMEEFAGRANLTLDQFLEAIGQGGISAETYRDFVNAGLLWREVVRARFANRTFVTDADIARAMSVEQGRGAGPRVLISEILIPTSPATFADQRDLAEELSQTATSEGAFAAAAREHSAAPSRENGGQIGWIPVTNLPPQLRPVVMQMQPGQVSPPVAVANAIALIRLRAVDQGGPIEPANITVDYLQYLIPGAGTPEAEAEVARVRATAQSCGELLEYSRKLPADRLERQTQALSQVPSDVAAALADLDENETSASLRRGSTQVLLMLCDRNAFTALGSAEIPVTAATSAEGDERPTLDKALGFDRGPSLDTVRAEVVDQRLSALAGIYLAELRAEAVITRP</sequence>
<keyword evidence="5 8" id="KW-0413">Isomerase</keyword>
<dbReference type="InterPro" id="IPR023058">
    <property type="entry name" value="PPIase_PpiC_CS"/>
</dbReference>
<evidence type="ECO:0000256" key="1">
    <source>
        <dbReference type="ARBA" id="ARBA00018370"/>
    </source>
</evidence>
<proteinExistence type="predicted"/>
<reference evidence="9" key="1">
    <citation type="submission" date="2023-07" db="EMBL/GenBank/DDBJ databases">
        <title>Defluviimonas sediminis sp. nov., isolated from mangrove sediment.</title>
        <authorList>
            <person name="Liu L."/>
            <person name="Li J."/>
            <person name="Huang Y."/>
            <person name="Pan J."/>
            <person name="Li M."/>
        </authorList>
    </citation>
    <scope>NUCLEOTIDE SEQUENCE [LARGE SCALE GENOMIC DNA]</scope>
    <source>
        <strain evidence="9">FT324</strain>
    </source>
</reference>
<evidence type="ECO:0000256" key="6">
    <source>
        <dbReference type="SAM" id="SignalP"/>
    </source>
</evidence>